<keyword evidence="1" id="KW-0175">Coiled coil</keyword>
<keyword evidence="4" id="KW-1185">Reference proteome</keyword>
<evidence type="ECO:0000313" key="3">
    <source>
        <dbReference type="EMBL" id="KZZ89651.1"/>
    </source>
</evidence>
<feature type="compositionally biased region" description="Low complexity" evidence="2">
    <location>
        <begin position="416"/>
        <end position="427"/>
    </location>
</feature>
<accession>A0A167X5D9</accession>
<reference evidence="3 4" key="1">
    <citation type="journal article" date="2016" name="Genome Biol. Evol.">
        <title>Divergent and convergent evolution of fungal pathogenicity.</title>
        <authorList>
            <person name="Shang Y."/>
            <person name="Xiao G."/>
            <person name="Zheng P."/>
            <person name="Cen K."/>
            <person name="Zhan S."/>
            <person name="Wang C."/>
        </authorList>
    </citation>
    <scope>NUCLEOTIDE SEQUENCE [LARGE SCALE GENOMIC DNA]</scope>
    <source>
        <strain evidence="3 4">RCEF 2490</strain>
    </source>
</reference>
<protein>
    <submittedName>
        <fullName evidence="3">Uncharacterized protein</fullName>
    </submittedName>
</protein>
<dbReference type="AlphaFoldDB" id="A0A167X5D9"/>
<evidence type="ECO:0000313" key="4">
    <source>
        <dbReference type="Proteomes" id="UP000078544"/>
    </source>
</evidence>
<dbReference type="Proteomes" id="UP000078544">
    <property type="component" value="Unassembled WGS sequence"/>
</dbReference>
<dbReference type="EMBL" id="AZGY01000024">
    <property type="protein sequence ID" value="KZZ89651.1"/>
    <property type="molecule type" value="Genomic_DNA"/>
</dbReference>
<organism evidence="3 4">
    <name type="scientific">Moelleriella libera RCEF 2490</name>
    <dbReference type="NCBI Taxonomy" id="1081109"/>
    <lineage>
        <taxon>Eukaryota</taxon>
        <taxon>Fungi</taxon>
        <taxon>Dikarya</taxon>
        <taxon>Ascomycota</taxon>
        <taxon>Pezizomycotina</taxon>
        <taxon>Sordariomycetes</taxon>
        <taxon>Hypocreomycetidae</taxon>
        <taxon>Hypocreales</taxon>
        <taxon>Clavicipitaceae</taxon>
        <taxon>Moelleriella</taxon>
    </lineage>
</organism>
<feature type="compositionally biased region" description="Low complexity" evidence="2">
    <location>
        <begin position="48"/>
        <end position="61"/>
    </location>
</feature>
<evidence type="ECO:0000256" key="2">
    <source>
        <dbReference type="SAM" id="MobiDB-lite"/>
    </source>
</evidence>
<comment type="caution">
    <text evidence="3">The sequence shown here is derived from an EMBL/GenBank/DDBJ whole genome shotgun (WGS) entry which is preliminary data.</text>
</comment>
<name>A0A167X5D9_9HYPO</name>
<dbReference type="STRING" id="1081109.A0A167X5D9"/>
<gene>
    <name evidence="3" type="ORF">AAL_07544</name>
</gene>
<dbReference type="OrthoDB" id="5377009at2759"/>
<feature type="region of interest" description="Disordered" evidence="2">
    <location>
        <begin position="380"/>
        <end position="432"/>
    </location>
</feature>
<feature type="region of interest" description="Disordered" evidence="2">
    <location>
        <begin position="312"/>
        <end position="366"/>
    </location>
</feature>
<feature type="compositionally biased region" description="Basic and acidic residues" evidence="2">
    <location>
        <begin position="312"/>
        <end position="325"/>
    </location>
</feature>
<feature type="coiled-coil region" evidence="1">
    <location>
        <begin position="475"/>
        <end position="502"/>
    </location>
</feature>
<feature type="compositionally biased region" description="Polar residues" evidence="2">
    <location>
        <begin position="380"/>
        <end position="408"/>
    </location>
</feature>
<feature type="compositionally biased region" description="Polar residues" evidence="2">
    <location>
        <begin position="1"/>
        <end position="13"/>
    </location>
</feature>
<proteinExistence type="predicted"/>
<sequence>MLSSTSPANQQLTPRRAPPQGSGDAGSRQKNTPQSMSVGLHDGTPTGTKSPPSSVATTPTTGSRQGAGSLPKLASPSRDPSRFDEAAWVEEEDELLLSPTLRYTIESLRKQQVKMLLTGDKKTKESPESSPLKPGAWHVRRSRVADSGFDQQAPPAMDPRSTKLPSSIVSDTGRVKAMSSPTSASRFSFFNITARKSTAPPPVTTTTSDDLINLDISKALFPAGVPSEKDAFSPSAYKNLQMNAIGLLHKFQAAYRDKSVACQELRAEREAQQDEKLENETRTTHLKMQLEDMARKAAEAEAAIQALMEELKSEKKSRAEERAGREAGAMSSGMSTISEDLGAEDDQRKKYRRRSGGTTKSYDAFDTDDESIDEVSVFSRSRSPTLAASMSEPPNSLESVSRQSSSNPPALPPVPRSAATESSRASRQPQTQVSAFQRLFKGNSGDVQAKDGHSRAVHGCENCQGQDASVAWDTASLLRDENRGLKQRVSQLEDAVEDALDAVMGVSM</sequence>
<feature type="region of interest" description="Disordered" evidence="2">
    <location>
        <begin position="1"/>
        <end position="86"/>
    </location>
</feature>
<feature type="compositionally biased region" description="Polar residues" evidence="2">
    <location>
        <begin position="28"/>
        <end position="37"/>
    </location>
</feature>
<evidence type="ECO:0000256" key="1">
    <source>
        <dbReference type="SAM" id="Coils"/>
    </source>
</evidence>
<feature type="region of interest" description="Disordered" evidence="2">
    <location>
        <begin position="118"/>
        <end position="177"/>
    </location>
</feature>